<evidence type="ECO:0000313" key="1">
    <source>
        <dbReference type="EMBL" id="KAK9238350.1"/>
    </source>
</evidence>
<gene>
    <name evidence="1" type="ORF">V1525DRAFT_401334</name>
</gene>
<reference evidence="2" key="1">
    <citation type="journal article" date="2024" name="Front. Bioeng. Biotechnol.">
        <title>Genome-scale model development and genomic sequencing of the oleaginous clade Lipomyces.</title>
        <authorList>
            <person name="Czajka J.J."/>
            <person name="Han Y."/>
            <person name="Kim J."/>
            <person name="Mondo S.J."/>
            <person name="Hofstad B.A."/>
            <person name="Robles A."/>
            <person name="Haridas S."/>
            <person name="Riley R."/>
            <person name="LaButti K."/>
            <person name="Pangilinan J."/>
            <person name="Andreopoulos W."/>
            <person name="Lipzen A."/>
            <person name="Yan J."/>
            <person name="Wang M."/>
            <person name="Ng V."/>
            <person name="Grigoriev I.V."/>
            <person name="Spatafora J.W."/>
            <person name="Magnuson J.K."/>
            <person name="Baker S.E."/>
            <person name="Pomraning K.R."/>
        </authorList>
    </citation>
    <scope>NUCLEOTIDE SEQUENCE [LARGE SCALE GENOMIC DNA]</scope>
    <source>
        <strain evidence="2">CBS 7786</strain>
    </source>
</reference>
<keyword evidence="2" id="KW-1185">Reference proteome</keyword>
<sequence length="380" mass="41102">MSCSTTTIPPTTVALPVGPQTTTAKETIGTPDHLARIRENQRRSRARKREYVADLETKVRSCQEEGLQLNIQIQRTARRVVEENRKLRDLLSNVGVDESVVEAWLKSNEGGESESGPARTKEVDDILKAKHPCNTCGTAPAKKVNDGQPPAGSQIPVVQDTTSRTATASQLPRNVSIRNVSLLDTSAPVSAGNMYNQQLPVAPITAPSMQSKTAAQVASSSQAQSIPIDFTAYFQSGGIDDMTLPQPYYAQPHPASIYSTASVSAVPDSSEGSSYGTSAAFTPSQLNDPSGITIQHPDEIVSYDSGSLADQLERSISNLEASYSLRRENSYKLDLVQFSIKLWERFVKASAAESGGHGDIPLSRIDTRQLMSVLEEIIKL</sequence>
<protein>
    <submittedName>
        <fullName evidence="1">Uncharacterized protein</fullName>
    </submittedName>
</protein>
<name>A0ACC3T3R6_LIPKO</name>
<accession>A0ACC3T3R6</accession>
<organism evidence="1 2">
    <name type="scientific">Lipomyces kononenkoae</name>
    <name type="common">Yeast</name>
    <dbReference type="NCBI Taxonomy" id="34357"/>
    <lineage>
        <taxon>Eukaryota</taxon>
        <taxon>Fungi</taxon>
        <taxon>Dikarya</taxon>
        <taxon>Ascomycota</taxon>
        <taxon>Saccharomycotina</taxon>
        <taxon>Lipomycetes</taxon>
        <taxon>Lipomycetales</taxon>
        <taxon>Lipomycetaceae</taxon>
        <taxon>Lipomyces</taxon>
    </lineage>
</organism>
<dbReference type="Proteomes" id="UP001433508">
    <property type="component" value="Unassembled WGS sequence"/>
</dbReference>
<proteinExistence type="predicted"/>
<evidence type="ECO:0000313" key="2">
    <source>
        <dbReference type="Proteomes" id="UP001433508"/>
    </source>
</evidence>
<dbReference type="EMBL" id="MU971357">
    <property type="protein sequence ID" value="KAK9238350.1"/>
    <property type="molecule type" value="Genomic_DNA"/>
</dbReference>
<comment type="caution">
    <text evidence="1">The sequence shown here is derived from an EMBL/GenBank/DDBJ whole genome shotgun (WGS) entry which is preliminary data.</text>
</comment>